<sequence>MSYKALLESKVTPFLERERFKHFKNPILSEKYYENYISYKEQPTLEMLTFDLAYLAQEQTAYSSDYAMIFLAENASLDQEIREYLEHEGFALEKHVIFIAAIDDLNLSDKDIAPVTISPLTAQTFSTYLDYDYQHNLLYGQAYADQMRAFNVQKGLALSESIYLAMEDDQIIGVLRAWDFGDYVEMDDFQVEEAFRGRGIGSALQKEASKGHRYAILIAEEVNRDMYQHQAYQEVAYYWTALRTGK</sequence>
<dbReference type="KEGG" id="saco:SAME_01328"/>
<reference evidence="2 3" key="1">
    <citation type="submission" date="2017-06" db="EMBL/GenBank/DDBJ databases">
        <authorList>
            <consortium name="Pathogen Informatics"/>
        </authorList>
    </citation>
    <scope>NUCLEOTIDE SEQUENCE [LARGE SCALE GENOMIC DNA]</scope>
    <source>
        <strain evidence="2 3">NCTC11291</strain>
    </source>
</reference>
<name>A0A239X3U9_STRAI</name>
<evidence type="ECO:0000259" key="1">
    <source>
        <dbReference type="PROSITE" id="PS51186"/>
    </source>
</evidence>
<dbReference type="Proteomes" id="UP000215144">
    <property type="component" value="Chromosome 1"/>
</dbReference>
<dbReference type="AlphaFoldDB" id="A0A239X3U9"/>
<dbReference type="InterPro" id="IPR040549">
    <property type="entry name" value="DUF5613"/>
</dbReference>
<keyword evidence="2" id="KW-0808">Transferase</keyword>
<dbReference type="GO" id="GO:0016747">
    <property type="term" value="F:acyltransferase activity, transferring groups other than amino-acyl groups"/>
    <property type="evidence" value="ECO:0007669"/>
    <property type="project" value="InterPro"/>
</dbReference>
<dbReference type="Gene3D" id="3.40.630.30">
    <property type="match status" value="1"/>
</dbReference>
<organism evidence="2 3">
    <name type="scientific">Streptococcus acidominimus</name>
    <dbReference type="NCBI Taxonomy" id="1326"/>
    <lineage>
        <taxon>Bacteria</taxon>
        <taxon>Bacillati</taxon>
        <taxon>Bacillota</taxon>
        <taxon>Bacilli</taxon>
        <taxon>Lactobacillales</taxon>
        <taxon>Streptococcaceae</taxon>
        <taxon>Streptococcus</taxon>
    </lineage>
</organism>
<dbReference type="InterPro" id="IPR000182">
    <property type="entry name" value="GNAT_dom"/>
</dbReference>
<gene>
    <name evidence="2" type="ORF">SAMEA4504048_01328</name>
</gene>
<dbReference type="PROSITE" id="PS51186">
    <property type="entry name" value="GNAT"/>
    <property type="match status" value="1"/>
</dbReference>
<dbReference type="SUPFAM" id="SSF55729">
    <property type="entry name" value="Acyl-CoA N-acyltransferases (Nat)"/>
    <property type="match status" value="1"/>
</dbReference>
<proteinExistence type="predicted"/>
<evidence type="ECO:0000313" key="3">
    <source>
        <dbReference type="Proteomes" id="UP000215144"/>
    </source>
</evidence>
<dbReference type="Pfam" id="PF18467">
    <property type="entry name" value="DUF5613"/>
    <property type="match status" value="1"/>
</dbReference>
<protein>
    <submittedName>
        <fullName evidence="2">Acetyltransferase (GNAT) family protein</fullName>
    </submittedName>
</protein>
<accession>A0A239X3U9</accession>
<dbReference type="CDD" id="cd04301">
    <property type="entry name" value="NAT_SF"/>
    <property type="match status" value="1"/>
</dbReference>
<dbReference type="InterPro" id="IPR016181">
    <property type="entry name" value="Acyl_CoA_acyltransferase"/>
</dbReference>
<feature type="domain" description="N-acetyltransferase" evidence="1">
    <location>
        <begin position="115"/>
        <end position="246"/>
    </location>
</feature>
<dbReference type="RefSeq" id="WP_095122819.1">
    <property type="nucleotide sequence ID" value="NZ_LT906454.1"/>
</dbReference>
<dbReference type="OrthoDB" id="2213517at2"/>
<dbReference type="EMBL" id="LT906454">
    <property type="protein sequence ID" value="SNV41332.1"/>
    <property type="molecule type" value="Genomic_DNA"/>
</dbReference>
<evidence type="ECO:0000313" key="2">
    <source>
        <dbReference type="EMBL" id="SNV41332.1"/>
    </source>
</evidence>
<dbReference type="Pfam" id="PF13508">
    <property type="entry name" value="Acetyltransf_7"/>
    <property type="match status" value="1"/>
</dbReference>